<name>A0AAE1DNW7_9GAST</name>
<sequence length="106" mass="11847">MDLFTSFTHSVASNVTIIRMDVETVAAAAITIVEGFHKLGMLLSRMLAIANSIGTSWHQKPSSMCCLQPQLLGISHRGTRAKCLMRTLRLCLIRMLPRKTWTFLSL</sequence>
<comment type="caution">
    <text evidence="1">The sequence shown here is derived from an EMBL/GenBank/DDBJ whole genome shotgun (WGS) entry which is preliminary data.</text>
</comment>
<protein>
    <submittedName>
        <fullName evidence="1">Uncharacterized protein</fullName>
    </submittedName>
</protein>
<dbReference type="AlphaFoldDB" id="A0AAE1DNW7"/>
<evidence type="ECO:0000313" key="2">
    <source>
        <dbReference type="Proteomes" id="UP001283361"/>
    </source>
</evidence>
<gene>
    <name evidence="1" type="ORF">RRG08_013474</name>
</gene>
<evidence type="ECO:0000313" key="1">
    <source>
        <dbReference type="EMBL" id="KAK3777272.1"/>
    </source>
</evidence>
<dbReference type="Proteomes" id="UP001283361">
    <property type="component" value="Unassembled WGS sequence"/>
</dbReference>
<proteinExistence type="predicted"/>
<accession>A0AAE1DNW7</accession>
<reference evidence="1" key="1">
    <citation type="journal article" date="2023" name="G3 (Bethesda)">
        <title>A reference genome for the long-term kleptoplast-retaining sea slug Elysia crispata morphotype clarki.</title>
        <authorList>
            <person name="Eastman K.E."/>
            <person name="Pendleton A.L."/>
            <person name="Shaikh M.A."/>
            <person name="Suttiyut T."/>
            <person name="Ogas R."/>
            <person name="Tomko P."/>
            <person name="Gavelis G."/>
            <person name="Widhalm J.R."/>
            <person name="Wisecaver J.H."/>
        </authorList>
    </citation>
    <scope>NUCLEOTIDE SEQUENCE</scope>
    <source>
        <strain evidence="1">ECLA1</strain>
    </source>
</reference>
<organism evidence="1 2">
    <name type="scientific">Elysia crispata</name>
    <name type="common">lettuce slug</name>
    <dbReference type="NCBI Taxonomy" id="231223"/>
    <lineage>
        <taxon>Eukaryota</taxon>
        <taxon>Metazoa</taxon>
        <taxon>Spiralia</taxon>
        <taxon>Lophotrochozoa</taxon>
        <taxon>Mollusca</taxon>
        <taxon>Gastropoda</taxon>
        <taxon>Heterobranchia</taxon>
        <taxon>Euthyneura</taxon>
        <taxon>Panpulmonata</taxon>
        <taxon>Sacoglossa</taxon>
        <taxon>Placobranchoidea</taxon>
        <taxon>Plakobranchidae</taxon>
        <taxon>Elysia</taxon>
    </lineage>
</organism>
<dbReference type="EMBL" id="JAWDGP010003103">
    <property type="protein sequence ID" value="KAK3777272.1"/>
    <property type="molecule type" value="Genomic_DNA"/>
</dbReference>
<keyword evidence="2" id="KW-1185">Reference proteome</keyword>